<evidence type="ECO:0000256" key="1">
    <source>
        <dbReference type="SAM" id="Coils"/>
    </source>
</evidence>
<feature type="compositionally biased region" description="Low complexity" evidence="2">
    <location>
        <begin position="402"/>
        <end position="418"/>
    </location>
</feature>
<name>A0AAE0KY58_9CHLO</name>
<sequence length="1415" mass="153104">MSKFVVQLLSDEGRATFVVVQASKEDFEIRSASTKEMILSLKTAEIQKARTNAAELGRNTFLALDYLTDSGETARVKLSAPTGTVECLLEILQKERSYSIIEDMRSKIKTPSESANSETSAPITRSRAASRADDELPSQPLELPTWLSTRLANEASTSDVATENPSEEADESTPTAENTDGRRQRQTISGFAGTENNFSELAVQSDPSKGNSSAARFARAADTVIEGEGKTKAKRNRRAATLFVSNEVERDEHGAALQASNSQRGKVQDLLSMFEAEAKSTAGRLRAKTTVGDGPPPEFTEFGPDTNAAVLRAAFQSGMFRKGAQESLKEVAEGGEDLRRLSREQDSQPVLSPILAAAAQQQAEEGHQSLTQLEAEKLQAEPKPATRRDLLQQVSASPEAQGAESPAHSSASAAAGSEVARKSIASPAPSEATRRRSFSSPSQGPAAPSEAKRRVSISHVSPAPAPSEAKRKASISSPSQAPAPPALQTLALFCFPGSSHPPAYKETLALFCFPGSASDATRKASTSSSSQGSSIPGSHKGSTISSQAPASQALQASALCHFPNQHLSSTRKPSLSSASQAPAPPTYKETLALFCFPGSFPPAYKETLIPQATRKPSLSSASQAPASPDATRKPSLSSASQSPAPPDATRKTALSISQSPVPSTPTGSTPSDAKVNGAMVDVGSAADSLTGNVLAKKDADFDKLAEKLHDVEARLEDEIAMRISATSAWQTAADEARDLVERGQTSPGNSDLQASVLMLQQEVERLQANASEGIQQQSATETDPGQDLFRAELEDLRQGSQQQNDLILELRDTMTALQSSLALKQMEAQQQQAVAKQAERRASVSEEALGSLDEVARQQKEMLARAEQHGEMLEAMLAERDEEVSRLQDEGRHREQELQALEQQLQAAQWEQLKTLDREADTQHQEESDLKRLLSQALERIAGLQAELEEKTIQIQHAEAQVQEVEAKAEQAEAKVERVEIEMDALQARLEARERSSEQQQETLVKTELLLQEALRERRVSESDVALSEVESEPERERYRGSIAMGGHPQFDVSEVLSVIEMEEYKALSTRQLETHQTRLQKVEAELQRERQLRLELEARALSESNAAAEQQELAASEVTKELSAEVQDLSRLLDERNAQLMEQAAQLAALQGELRRGGARREAAAASRANVALQAEMGEQIQRLLLERAEIESALTEEQAQKAGLQRRLRQLETAYESDMQELEELRSNLAESRKVAPVAAPAAAEPGPPPLIPRGAPAVVALRAMLAWRLRTFAVQEGPVMAELTASVRALLTQVSMLRRRESAMAEENVKLKRELASARKEAEVPSAGRGRLGGLGLGGAASPISSGAFSPNHSISKLKSTLHYAQRSQGKSFNRFDDDDDDGDSDEEDAELPVLSPRMDLANRLRAESDSD</sequence>
<comment type="caution">
    <text evidence="3">The sequence shown here is derived from an EMBL/GenBank/DDBJ whole genome shotgun (WGS) entry which is preliminary data.</text>
</comment>
<reference evidence="3 4" key="1">
    <citation type="journal article" date="2015" name="Genome Biol. Evol.">
        <title>Comparative Genomics of a Bacterivorous Green Alga Reveals Evolutionary Causalities and Consequences of Phago-Mixotrophic Mode of Nutrition.</title>
        <authorList>
            <person name="Burns J.A."/>
            <person name="Paasch A."/>
            <person name="Narechania A."/>
            <person name="Kim E."/>
        </authorList>
    </citation>
    <scope>NUCLEOTIDE SEQUENCE [LARGE SCALE GENOMIC DNA]</scope>
    <source>
        <strain evidence="3 4">PLY_AMNH</strain>
    </source>
</reference>
<dbReference type="Proteomes" id="UP001190700">
    <property type="component" value="Unassembled WGS sequence"/>
</dbReference>
<keyword evidence="1" id="KW-0175">Coiled coil</keyword>
<feature type="compositionally biased region" description="Polar residues" evidence="2">
    <location>
        <begin position="109"/>
        <end position="123"/>
    </location>
</feature>
<dbReference type="GO" id="GO:0000796">
    <property type="term" value="C:condensin complex"/>
    <property type="evidence" value="ECO:0007669"/>
    <property type="project" value="TreeGrafter"/>
</dbReference>
<feature type="region of interest" description="Disordered" evidence="2">
    <location>
        <begin position="521"/>
        <end position="550"/>
    </location>
</feature>
<dbReference type="PANTHER" id="PTHR43941">
    <property type="entry name" value="STRUCTURAL MAINTENANCE OF CHROMOSOMES PROTEIN 2"/>
    <property type="match status" value="1"/>
</dbReference>
<feature type="region of interest" description="Disordered" evidence="2">
    <location>
        <begin position="614"/>
        <end position="676"/>
    </location>
</feature>
<proteinExistence type="predicted"/>
<feature type="region of interest" description="Disordered" evidence="2">
    <location>
        <begin position="394"/>
        <end position="482"/>
    </location>
</feature>
<evidence type="ECO:0000313" key="4">
    <source>
        <dbReference type="Proteomes" id="UP001190700"/>
    </source>
</evidence>
<feature type="coiled-coil region" evidence="1">
    <location>
        <begin position="1182"/>
        <end position="1237"/>
    </location>
</feature>
<feature type="coiled-coil region" evidence="1">
    <location>
        <begin position="884"/>
        <end position="1017"/>
    </location>
</feature>
<feature type="region of interest" description="Disordered" evidence="2">
    <location>
        <begin position="1363"/>
        <end position="1415"/>
    </location>
</feature>
<feature type="compositionally biased region" description="Basic and acidic residues" evidence="2">
    <location>
        <begin position="1404"/>
        <end position="1415"/>
    </location>
</feature>
<feature type="region of interest" description="Disordered" evidence="2">
    <location>
        <begin position="109"/>
        <end position="184"/>
    </location>
</feature>
<feature type="compositionally biased region" description="Polar residues" evidence="2">
    <location>
        <begin position="146"/>
        <end position="164"/>
    </location>
</feature>
<organism evidence="3 4">
    <name type="scientific">Cymbomonas tetramitiformis</name>
    <dbReference type="NCBI Taxonomy" id="36881"/>
    <lineage>
        <taxon>Eukaryota</taxon>
        <taxon>Viridiplantae</taxon>
        <taxon>Chlorophyta</taxon>
        <taxon>Pyramimonadophyceae</taxon>
        <taxon>Pyramimonadales</taxon>
        <taxon>Pyramimonadaceae</taxon>
        <taxon>Cymbomonas</taxon>
    </lineage>
</organism>
<feature type="compositionally biased region" description="Low complexity" evidence="2">
    <location>
        <begin position="521"/>
        <end position="538"/>
    </location>
</feature>
<feature type="compositionally biased region" description="Acidic residues" evidence="2">
    <location>
        <begin position="1380"/>
        <end position="1394"/>
    </location>
</feature>
<evidence type="ECO:0000256" key="2">
    <source>
        <dbReference type="SAM" id="MobiDB-lite"/>
    </source>
</evidence>
<dbReference type="PANTHER" id="PTHR43941:SF1">
    <property type="entry name" value="STRUCTURAL MAINTENANCE OF CHROMOSOMES PROTEIN 2"/>
    <property type="match status" value="1"/>
</dbReference>
<feature type="compositionally biased region" description="Low complexity" evidence="2">
    <location>
        <begin position="659"/>
        <end position="671"/>
    </location>
</feature>
<feature type="coiled-coil region" evidence="1">
    <location>
        <begin position="1066"/>
        <end position="1154"/>
    </location>
</feature>
<gene>
    <name evidence="3" type="ORF">CYMTET_26452</name>
</gene>
<protein>
    <submittedName>
        <fullName evidence="3">Uncharacterized protein</fullName>
    </submittedName>
</protein>
<feature type="coiled-coil region" evidence="1">
    <location>
        <begin position="821"/>
        <end position="848"/>
    </location>
</feature>
<dbReference type="GO" id="GO:0000785">
    <property type="term" value="C:chromatin"/>
    <property type="evidence" value="ECO:0007669"/>
    <property type="project" value="TreeGrafter"/>
</dbReference>
<evidence type="ECO:0000313" key="3">
    <source>
        <dbReference type="EMBL" id="KAK3264844.1"/>
    </source>
</evidence>
<dbReference type="GO" id="GO:0000793">
    <property type="term" value="C:condensed chromosome"/>
    <property type="evidence" value="ECO:0007669"/>
    <property type="project" value="TreeGrafter"/>
</dbReference>
<dbReference type="GO" id="GO:0007076">
    <property type="term" value="P:mitotic chromosome condensation"/>
    <property type="evidence" value="ECO:0007669"/>
    <property type="project" value="TreeGrafter"/>
</dbReference>
<accession>A0AAE0KY58</accession>
<keyword evidence="4" id="KW-1185">Reference proteome</keyword>
<dbReference type="EMBL" id="LGRX02014327">
    <property type="protein sequence ID" value="KAK3264844.1"/>
    <property type="molecule type" value="Genomic_DNA"/>
</dbReference>
<feature type="compositionally biased region" description="Low complexity" evidence="2">
    <location>
        <begin position="616"/>
        <end position="642"/>
    </location>
</feature>
<dbReference type="GO" id="GO:0003682">
    <property type="term" value="F:chromatin binding"/>
    <property type="evidence" value="ECO:0007669"/>
    <property type="project" value="TreeGrafter"/>
</dbReference>